<dbReference type="OrthoDB" id="9809908at2"/>
<evidence type="ECO:0000256" key="1">
    <source>
        <dbReference type="SAM" id="Phobius"/>
    </source>
</evidence>
<dbReference type="STRING" id="762486.SAMN05444411_10273"/>
<feature type="transmembrane region" description="Helical" evidence="1">
    <location>
        <begin position="303"/>
        <end position="321"/>
    </location>
</feature>
<dbReference type="PANTHER" id="PTHR34220:SF7">
    <property type="entry name" value="SENSOR HISTIDINE KINASE YPDA"/>
    <property type="match status" value="1"/>
</dbReference>
<dbReference type="EMBL" id="FNNJ01000002">
    <property type="protein sequence ID" value="SDW73619.1"/>
    <property type="molecule type" value="Genomic_DNA"/>
</dbReference>
<name>A0A1H2W0J2_9FLAO</name>
<dbReference type="RefSeq" id="WP_090120619.1">
    <property type="nucleotide sequence ID" value="NZ_FNNJ01000002.1"/>
</dbReference>
<dbReference type="Proteomes" id="UP000199595">
    <property type="component" value="Unassembled WGS sequence"/>
</dbReference>
<gene>
    <name evidence="3" type="ORF">SAMN05444411_10273</name>
</gene>
<keyword evidence="1" id="KW-0812">Transmembrane</keyword>
<organism evidence="3 4">
    <name type="scientific">Lutibacter oricola</name>
    <dbReference type="NCBI Taxonomy" id="762486"/>
    <lineage>
        <taxon>Bacteria</taxon>
        <taxon>Pseudomonadati</taxon>
        <taxon>Bacteroidota</taxon>
        <taxon>Flavobacteriia</taxon>
        <taxon>Flavobacteriales</taxon>
        <taxon>Flavobacteriaceae</taxon>
        <taxon>Lutibacter</taxon>
    </lineage>
</organism>
<keyword evidence="1" id="KW-0472">Membrane</keyword>
<dbReference type="PANTHER" id="PTHR34220">
    <property type="entry name" value="SENSOR HISTIDINE KINASE YPDA"/>
    <property type="match status" value="1"/>
</dbReference>
<dbReference type="GO" id="GO:0000155">
    <property type="term" value="F:phosphorelay sensor kinase activity"/>
    <property type="evidence" value="ECO:0007669"/>
    <property type="project" value="InterPro"/>
</dbReference>
<dbReference type="Gene3D" id="3.30.450.20">
    <property type="entry name" value="PAS domain"/>
    <property type="match status" value="1"/>
</dbReference>
<feature type="transmembrane region" description="Helical" evidence="1">
    <location>
        <begin position="12"/>
        <end position="31"/>
    </location>
</feature>
<dbReference type="AlphaFoldDB" id="A0A1H2W0J2"/>
<proteinExistence type="predicted"/>
<evidence type="ECO:0000259" key="2">
    <source>
        <dbReference type="Pfam" id="PF06580"/>
    </source>
</evidence>
<keyword evidence="4" id="KW-1185">Reference proteome</keyword>
<protein>
    <submittedName>
        <fullName evidence="3">Histidine kinase</fullName>
    </submittedName>
</protein>
<dbReference type="Pfam" id="PF06580">
    <property type="entry name" value="His_kinase"/>
    <property type="match status" value="1"/>
</dbReference>
<keyword evidence="3" id="KW-0808">Transferase</keyword>
<evidence type="ECO:0000313" key="4">
    <source>
        <dbReference type="Proteomes" id="UP000199595"/>
    </source>
</evidence>
<reference evidence="3 4" key="1">
    <citation type="submission" date="2016-10" db="EMBL/GenBank/DDBJ databases">
        <authorList>
            <person name="de Groot N.N."/>
        </authorList>
    </citation>
    <scope>NUCLEOTIDE SEQUENCE [LARGE SCALE GENOMIC DNA]</scope>
    <source>
        <strain evidence="3 4">DSM 24956</strain>
    </source>
</reference>
<keyword evidence="1" id="KW-1133">Transmembrane helix</keyword>
<dbReference type="InterPro" id="IPR010559">
    <property type="entry name" value="Sig_transdc_His_kin_internal"/>
</dbReference>
<sequence>MKFLLRVKKHQQYLYISIILIVIFFLGNALITPKITLVTENLIEDIVIGNLKSKQNIVDFEFNQLNSFLIDSEKIIANSEKITDNNLKEKLLFTNDLAVSNNNINNSFVCFLVDEKIEDIVFSENANTEYKREIINLIKVLKLINFETSINDVVNKDGNVYNRKIIAKELANGKIVVTGYDINLLSFWKYFSENYKGEGGYTVLTDTKGICVLHPETDFIGKPLNSFFENISINKVLNNNLGRTNFGVNQKELIKDKVTSEFLGLEVLRYYNSVKVGKSYIILIVSFPVDIYLKESLVNIKRYFSWISMLAFCIFMLLLAVSRFQLRKEFSENLKIVKEKDHLVNTNEKYQRENAVLQLNQLKKKMNPHFLFNSLNSLHVLIDSNKELSQKFVLKLADVYRYLLDDRSGNLISVKNELEFLKQYIFLQEIRFKSSLKVSIVDNSNLQSLIKKIPFLSLETLVENAIKHNEFTKQKPLFIDIIINSKEIEVVNNYNPRKTKDENSHHIGLNYLKNSYEYYQINSFKTEVIDDKFKCFLPLLS</sequence>
<dbReference type="GO" id="GO:0016020">
    <property type="term" value="C:membrane"/>
    <property type="evidence" value="ECO:0007669"/>
    <property type="project" value="InterPro"/>
</dbReference>
<evidence type="ECO:0000313" key="3">
    <source>
        <dbReference type="EMBL" id="SDW73619.1"/>
    </source>
</evidence>
<dbReference type="InterPro" id="IPR050640">
    <property type="entry name" value="Bact_2-comp_sensor_kinase"/>
</dbReference>
<accession>A0A1H2W0J2</accession>
<keyword evidence="3" id="KW-0418">Kinase</keyword>
<feature type="domain" description="Signal transduction histidine kinase internal region" evidence="2">
    <location>
        <begin position="358"/>
        <end position="435"/>
    </location>
</feature>